<dbReference type="GO" id="GO:0005789">
    <property type="term" value="C:endoplasmic reticulum membrane"/>
    <property type="evidence" value="ECO:0007669"/>
    <property type="project" value="TreeGrafter"/>
</dbReference>
<dbReference type="InterPro" id="IPR017972">
    <property type="entry name" value="Cyt_P450_CS"/>
</dbReference>
<feature type="transmembrane region" description="Helical" evidence="10">
    <location>
        <begin position="440"/>
        <end position="462"/>
    </location>
</feature>
<dbReference type="PROSITE" id="PS00086">
    <property type="entry name" value="CYTOCHROME_P450"/>
    <property type="match status" value="1"/>
</dbReference>
<keyword evidence="5 10" id="KW-1133">Transmembrane helix</keyword>
<feature type="binding site" evidence="7">
    <location>
        <position position="290"/>
    </location>
    <ligand>
        <name>Ca(2+)</name>
        <dbReference type="ChEBI" id="CHEBI:29108"/>
    </ligand>
</feature>
<evidence type="ECO:0000313" key="12">
    <source>
        <dbReference type="Proteomes" id="UP000694255"/>
    </source>
</evidence>
<comment type="caution">
    <text evidence="11">The sequence shown here is derived from an EMBL/GenBank/DDBJ whole genome shotgun (WGS) entry which is preliminary data.</text>
</comment>
<protein>
    <submittedName>
        <fullName evidence="11">YDC1</fullName>
    </submittedName>
</protein>
<feature type="binding site" evidence="7">
    <location>
        <position position="288"/>
    </location>
    <ligand>
        <name>Ca(2+)</name>
        <dbReference type="ChEBI" id="CHEBI:29108"/>
    </ligand>
</feature>
<evidence type="ECO:0000256" key="8">
    <source>
        <dbReference type="PIRSR" id="PIRSR608901-2"/>
    </source>
</evidence>
<dbReference type="PANTHER" id="PTHR46187:SF3">
    <property type="entry name" value="ALKALINE CERAMIDASE 3"/>
    <property type="match status" value="1"/>
</dbReference>
<keyword evidence="12" id="KW-1185">Reference proteome</keyword>
<dbReference type="GO" id="GO:0016705">
    <property type="term" value="F:oxidoreductase activity, acting on paired donors, with incorporation or reduction of molecular oxygen"/>
    <property type="evidence" value="ECO:0007669"/>
    <property type="project" value="InterPro"/>
</dbReference>
<evidence type="ECO:0000256" key="1">
    <source>
        <dbReference type="ARBA" id="ARBA00004141"/>
    </source>
</evidence>
<feature type="binding site" evidence="8">
    <location>
        <position position="494"/>
    </location>
    <ligand>
        <name>Zn(2+)</name>
        <dbReference type="ChEBI" id="CHEBI:29105"/>
        <note>catalytic</note>
    </ligand>
</feature>
<feature type="transmembrane region" description="Helical" evidence="10">
    <location>
        <begin position="354"/>
        <end position="376"/>
    </location>
</feature>
<keyword evidence="8" id="KW-0862">Zinc</keyword>
<evidence type="ECO:0000256" key="3">
    <source>
        <dbReference type="ARBA" id="ARBA00022692"/>
    </source>
</evidence>
<keyword evidence="4" id="KW-0378">Hydrolase</keyword>
<evidence type="ECO:0000256" key="4">
    <source>
        <dbReference type="ARBA" id="ARBA00022801"/>
    </source>
</evidence>
<dbReference type="PANTHER" id="PTHR46187">
    <property type="entry name" value="ALKALINE CERAMIDASE 3"/>
    <property type="match status" value="1"/>
</dbReference>
<evidence type="ECO:0000256" key="7">
    <source>
        <dbReference type="PIRSR" id="PIRSR608901-1"/>
    </source>
</evidence>
<dbReference type="InterPro" id="IPR001128">
    <property type="entry name" value="Cyt_P450"/>
</dbReference>
<evidence type="ECO:0000256" key="9">
    <source>
        <dbReference type="RuleBase" id="RU000461"/>
    </source>
</evidence>
<accession>A0A8J5V610</accession>
<dbReference type="RefSeq" id="XP_049266637.1">
    <property type="nucleotide sequence ID" value="XM_049410005.1"/>
</dbReference>
<keyword evidence="9" id="KW-0349">Heme</keyword>
<keyword evidence="9" id="KW-0503">Monooxygenase</keyword>
<dbReference type="Proteomes" id="UP000694255">
    <property type="component" value="Unassembled WGS sequence"/>
</dbReference>
<dbReference type="OrthoDB" id="187171at2759"/>
<dbReference type="EMBL" id="JAGSYN010000005">
    <property type="protein sequence ID" value="KAG7666409.1"/>
    <property type="molecule type" value="Genomic_DNA"/>
</dbReference>
<feature type="binding site" evidence="7">
    <location>
        <position position="292"/>
    </location>
    <ligand>
        <name>Ca(2+)</name>
        <dbReference type="ChEBI" id="CHEBI:29108"/>
    </ligand>
</feature>
<comment type="subcellular location">
    <subcellularLocation>
        <location evidence="1">Membrane</location>
        <topology evidence="1">Multi-pass membrane protein</topology>
    </subcellularLocation>
</comment>
<dbReference type="GO" id="GO:0004497">
    <property type="term" value="F:monooxygenase activity"/>
    <property type="evidence" value="ECO:0007669"/>
    <property type="project" value="UniProtKB-KW"/>
</dbReference>
<keyword evidence="9" id="KW-0408">Iron</keyword>
<feature type="binding site" evidence="8">
    <location>
        <position position="349"/>
    </location>
    <ligand>
        <name>Zn(2+)</name>
        <dbReference type="ChEBI" id="CHEBI:29105"/>
        <note>catalytic</note>
    </ligand>
</feature>
<feature type="transmembrane region" description="Helical" evidence="10">
    <location>
        <begin position="388"/>
        <end position="405"/>
    </location>
</feature>
<evidence type="ECO:0000313" key="11">
    <source>
        <dbReference type="EMBL" id="KAG7666409.1"/>
    </source>
</evidence>
<keyword evidence="7 9" id="KW-0479">Metal-binding</keyword>
<keyword evidence="7" id="KW-0106">Calcium</keyword>
<dbReference type="GO" id="GO:0046514">
    <property type="term" value="P:ceramide catabolic process"/>
    <property type="evidence" value="ECO:0007669"/>
    <property type="project" value="TreeGrafter"/>
</dbReference>
<evidence type="ECO:0000256" key="5">
    <source>
        <dbReference type="ARBA" id="ARBA00022989"/>
    </source>
</evidence>
<comment type="similarity">
    <text evidence="2">Belongs to the alkaline ceramidase family.</text>
</comment>
<dbReference type="Pfam" id="PF00067">
    <property type="entry name" value="p450"/>
    <property type="match status" value="1"/>
</dbReference>
<feature type="binding site" evidence="7">
    <location>
        <position position="301"/>
    </location>
    <ligand>
        <name>Ca(2+)</name>
        <dbReference type="ChEBI" id="CHEBI:29108"/>
    </ligand>
</feature>
<keyword evidence="3 10" id="KW-0812">Transmembrane</keyword>
<dbReference type="AlphaFoldDB" id="A0A8J5V610"/>
<dbReference type="GeneID" id="73466865"/>
<keyword evidence="9" id="KW-0560">Oxidoreductase</keyword>
<dbReference type="GO" id="GO:0020037">
    <property type="term" value="F:heme binding"/>
    <property type="evidence" value="ECO:0007669"/>
    <property type="project" value="InterPro"/>
</dbReference>
<comment type="cofactor">
    <cofactor evidence="8">
        <name>Zn(2+)</name>
        <dbReference type="ChEBI" id="CHEBI:29105"/>
    </cofactor>
</comment>
<feature type="binding site" evidence="7">
    <location>
        <position position="287"/>
    </location>
    <ligand>
        <name>Ca(2+)</name>
        <dbReference type="ChEBI" id="CHEBI:29108"/>
    </ligand>
</feature>
<sequence length="566" mass="65342">DNGKNPTTLEALKKSGLKGDHAYSFSSDHIFAGHANTSIQLAYLCYELSRPGNSRKQTRLKHELFETFGKPASLSSIIDDLEIVDKLPYLNALIEENSRVHSSLPGAEPRVVPRPYLLEMENGKKVVVPVGTVISCLPYAMHRVPTIFPEPDQFIPERWLPYDHEFQQEYKERIKLQQKYMMPFGKGIRMCLGRNLALMEMKMAIVNLYWHFYSRIDPNWCEVVTSKDPGSTPAPINLGSRNVGTNTTDEEKMTMYDSTTEDMFPFAIPYPPEQDDGFWGIPTSTIDWCEENYVVSKYVAEALNTVTNSVFILLASFATYHAYKNKLEPRFIFSALGFLLVGIGSWLFHMTLKYHFQLLDELPMIYATCIPFWSVFSEFKTKEQSMRIAWGTFMGANLLTVIYLYFRDPTIHQVSYGTLNVLIVIRSIRLRKKYVHDEVAAKQLHTTSILGIGLFLLGYLLWNLDIHFCTEVRIARRNWGMPYGFVLEGHGWWHILTGSGVYCSLVYEEYLRCFLTGTEKFFQFQWAYGFLPVVYCIDKPGLQRHRAVKKLAEEDSKYLEKMKKDL</sequence>
<keyword evidence="6 10" id="KW-0472">Membrane</keyword>
<proteinExistence type="inferred from homology"/>
<feature type="non-terminal residue" evidence="11">
    <location>
        <position position="566"/>
    </location>
</feature>
<evidence type="ECO:0000256" key="6">
    <source>
        <dbReference type="ARBA" id="ARBA00023136"/>
    </source>
</evidence>
<reference evidence="11 12" key="1">
    <citation type="journal article" date="2021" name="DNA Res.">
        <title>Genome analysis of Candida subhashii reveals its hybrid nature and dual mitochondrial genome conformations.</title>
        <authorList>
            <person name="Mixao V."/>
            <person name="Hegedusova E."/>
            <person name="Saus E."/>
            <person name="Pryszcz L.P."/>
            <person name="Cillingova A."/>
            <person name="Nosek J."/>
            <person name="Gabaldon T."/>
        </authorList>
    </citation>
    <scope>NUCLEOTIDE SEQUENCE [LARGE SCALE GENOMIC DNA]</scope>
    <source>
        <strain evidence="11 12">CBS 10753</strain>
    </source>
</reference>
<dbReference type="GO" id="GO:0016811">
    <property type="term" value="F:hydrolase activity, acting on carbon-nitrogen (but not peptide) bonds, in linear amides"/>
    <property type="evidence" value="ECO:0007669"/>
    <property type="project" value="InterPro"/>
</dbReference>
<name>A0A8J5V610_9ASCO</name>
<comment type="similarity">
    <text evidence="9">Belongs to the cytochrome P450 family.</text>
</comment>
<dbReference type="GO" id="GO:0005506">
    <property type="term" value="F:iron ion binding"/>
    <property type="evidence" value="ECO:0007669"/>
    <property type="project" value="InterPro"/>
</dbReference>
<evidence type="ECO:0000256" key="2">
    <source>
        <dbReference type="ARBA" id="ARBA00009780"/>
    </source>
</evidence>
<feature type="binding site" evidence="8">
    <location>
        <position position="490"/>
    </location>
    <ligand>
        <name>Zn(2+)</name>
        <dbReference type="ChEBI" id="CHEBI:29105"/>
        <note>catalytic</note>
    </ligand>
</feature>
<dbReference type="GO" id="GO:0046513">
    <property type="term" value="P:ceramide biosynthetic process"/>
    <property type="evidence" value="ECO:0007669"/>
    <property type="project" value="TreeGrafter"/>
</dbReference>
<dbReference type="InterPro" id="IPR008901">
    <property type="entry name" value="ACER"/>
</dbReference>
<dbReference type="Pfam" id="PF05875">
    <property type="entry name" value="Ceramidase"/>
    <property type="match status" value="1"/>
</dbReference>
<organism evidence="11 12">
    <name type="scientific">[Candida] subhashii</name>
    <dbReference type="NCBI Taxonomy" id="561895"/>
    <lineage>
        <taxon>Eukaryota</taxon>
        <taxon>Fungi</taxon>
        <taxon>Dikarya</taxon>
        <taxon>Ascomycota</taxon>
        <taxon>Saccharomycotina</taxon>
        <taxon>Pichiomycetes</taxon>
        <taxon>Debaryomycetaceae</taxon>
        <taxon>Spathaspora</taxon>
    </lineage>
</organism>
<evidence type="ECO:0000256" key="10">
    <source>
        <dbReference type="SAM" id="Phobius"/>
    </source>
</evidence>
<feature type="transmembrane region" description="Helical" evidence="10">
    <location>
        <begin position="330"/>
        <end position="348"/>
    </location>
</feature>
<gene>
    <name evidence="11" type="ORF">J8A68_000064</name>
</gene>